<comment type="caution">
    <text evidence="2">The sequence shown here is derived from an EMBL/GenBank/DDBJ whole genome shotgun (WGS) entry which is preliminary data.</text>
</comment>
<dbReference type="EMBL" id="JAUJEB010000003">
    <property type="protein sequence ID" value="MDN5213378.1"/>
    <property type="molecule type" value="Genomic_DNA"/>
</dbReference>
<name>A0ABT8LAR8_9BACT</name>
<proteinExistence type="predicted"/>
<dbReference type="InterPro" id="IPR005149">
    <property type="entry name" value="Tscrpt_reg_PadR_N"/>
</dbReference>
<dbReference type="RefSeq" id="WP_346758718.1">
    <property type="nucleotide sequence ID" value="NZ_JAUJEB010000003.1"/>
</dbReference>
<keyword evidence="3" id="KW-1185">Reference proteome</keyword>
<dbReference type="SUPFAM" id="SSF46785">
    <property type="entry name" value="Winged helix' DNA-binding domain"/>
    <property type="match status" value="1"/>
</dbReference>
<dbReference type="Gene3D" id="1.10.10.10">
    <property type="entry name" value="Winged helix-like DNA-binding domain superfamily/Winged helix DNA-binding domain"/>
    <property type="match status" value="1"/>
</dbReference>
<feature type="domain" description="Transcription regulator PadR N-terminal" evidence="1">
    <location>
        <begin position="22"/>
        <end position="90"/>
    </location>
</feature>
<evidence type="ECO:0000313" key="2">
    <source>
        <dbReference type="EMBL" id="MDN5213378.1"/>
    </source>
</evidence>
<dbReference type="PANTHER" id="PTHR33169">
    <property type="entry name" value="PADR-FAMILY TRANSCRIPTIONAL REGULATOR"/>
    <property type="match status" value="1"/>
</dbReference>
<gene>
    <name evidence="2" type="ORF">QQ020_15010</name>
</gene>
<organism evidence="2 3">
    <name type="scientific">Agaribacillus aureus</name>
    <dbReference type="NCBI Taxonomy" id="3051825"/>
    <lineage>
        <taxon>Bacteria</taxon>
        <taxon>Pseudomonadati</taxon>
        <taxon>Bacteroidota</taxon>
        <taxon>Cytophagia</taxon>
        <taxon>Cytophagales</taxon>
        <taxon>Splendidivirgaceae</taxon>
        <taxon>Agaribacillus</taxon>
    </lineage>
</organism>
<dbReference type="InterPro" id="IPR036388">
    <property type="entry name" value="WH-like_DNA-bd_sf"/>
</dbReference>
<evidence type="ECO:0000259" key="1">
    <source>
        <dbReference type="Pfam" id="PF03551"/>
    </source>
</evidence>
<dbReference type="InterPro" id="IPR036390">
    <property type="entry name" value="WH_DNA-bd_sf"/>
</dbReference>
<dbReference type="Pfam" id="PF03551">
    <property type="entry name" value="PadR"/>
    <property type="match status" value="1"/>
</dbReference>
<dbReference type="Proteomes" id="UP001172083">
    <property type="component" value="Unassembled WGS sequence"/>
</dbReference>
<sequence>MTTKGKYIGEFEEMVLLTVGILENEAYGISIKHKLEESTHRSVSMGALHSALHRLEEKQYLTSRLGDATKVRGGKRKRFYKVSLLGQQAVSDLMKQRQKLWEAIPATSFSIRWNFES</sequence>
<accession>A0ABT8LAR8</accession>
<dbReference type="InterPro" id="IPR052509">
    <property type="entry name" value="Metal_resp_DNA-bind_regulator"/>
</dbReference>
<dbReference type="PANTHER" id="PTHR33169:SF14">
    <property type="entry name" value="TRANSCRIPTIONAL REGULATOR RV3488"/>
    <property type="match status" value="1"/>
</dbReference>
<protein>
    <submittedName>
        <fullName evidence="2">Helix-turn-helix transcriptional regulator</fullName>
    </submittedName>
</protein>
<reference evidence="2" key="1">
    <citation type="submission" date="2023-06" db="EMBL/GenBank/DDBJ databases">
        <title>Genomic of Agaribacillus aureum.</title>
        <authorList>
            <person name="Wang G."/>
        </authorList>
    </citation>
    <scope>NUCLEOTIDE SEQUENCE</scope>
    <source>
        <strain evidence="2">BMA12</strain>
    </source>
</reference>
<evidence type="ECO:0000313" key="3">
    <source>
        <dbReference type="Proteomes" id="UP001172083"/>
    </source>
</evidence>